<evidence type="ECO:0000256" key="4">
    <source>
        <dbReference type="ARBA" id="ARBA00011695"/>
    </source>
</evidence>
<dbReference type="Gene3D" id="1.10.287.370">
    <property type="match status" value="1"/>
</dbReference>
<dbReference type="CDD" id="cd22860">
    <property type="entry name" value="PDRG1"/>
    <property type="match status" value="1"/>
</dbReference>
<gene>
    <name evidence="10" type="ORF">ONB1V03_LOCUS2328</name>
</gene>
<dbReference type="SUPFAM" id="SSF46579">
    <property type="entry name" value="Prefoldin"/>
    <property type="match status" value="1"/>
</dbReference>
<evidence type="ECO:0000313" key="11">
    <source>
        <dbReference type="Proteomes" id="UP000728032"/>
    </source>
</evidence>
<organism evidence="10">
    <name type="scientific">Oppiella nova</name>
    <dbReference type="NCBI Taxonomy" id="334625"/>
    <lineage>
        <taxon>Eukaryota</taxon>
        <taxon>Metazoa</taxon>
        <taxon>Ecdysozoa</taxon>
        <taxon>Arthropoda</taxon>
        <taxon>Chelicerata</taxon>
        <taxon>Arachnida</taxon>
        <taxon>Acari</taxon>
        <taxon>Acariformes</taxon>
        <taxon>Sarcoptiformes</taxon>
        <taxon>Oribatida</taxon>
        <taxon>Brachypylina</taxon>
        <taxon>Oppioidea</taxon>
        <taxon>Oppiidae</taxon>
        <taxon>Oppiella</taxon>
    </lineage>
</organism>
<keyword evidence="6" id="KW-0963">Cytoplasm</keyword>
<evidence type="ECO:0000256" key="3">
    <source>
        <dbReference type="ARBA" id="ARBA00008045"/>
    </source>
</evidence>
<evidence type="ECO:0000256" key="5">
    <source>
        <dbReference type="ARBA" id="ARBA00016313"/>
    </source>
</evidence>
<evidence type="ECO:0000256" key="2">
    <source>
        <dbReference type="ARBA" id="ARBA00004496"/>
    </source>
</evidence>
<proteinExistence type="inferred from homology"/>
<dbReference type="EMBL" id="OC915346">
    <property type="protein sequence ID" value="CAD7640000.1"/>
    <property type="molecule type" value="Genomic_DNA"/>
</dbReference>
<evidence type="ECO:0000256" key="9">
    <source>
        <dbReference type="SAM" id="Coils"/>
    </source>
</evidence>
<comment type="subcellular location">
    <subcellularLocation>
        <location evidence="2">Cytoplasm</location>
    </subcellularLocation>
</comment>
<dbReference type="InterPro" id="IPR002777">
    <property type="entry name" value="PFD_beta-like"/>
</dbReference>
<evidence type="ECO:0000256" key="1">
    <source>
        <dbReference type="ARBA" id="ARBA00003581"/>
    </source>
</evidence>
<comment type="similarity">
    <text evidence="3">Belongs to the prefoldin subunit beta family.</text>
</comment>
<dbReference type="GO" id="GO:0016272">
    <property type="term" value="C:prefoldin complex"/>
    <property type="evidence" value="ECO:0007669"/>
    <property type="project" value="InterPro"/>
</dbReference>
<dbReference type="Proteomes" id="UP000728032">
    <property type="component" value="Unassembled WGS sequence"/>
</dbReference>
<evidence type="ECO:0000256" key="7">
    <source>
        <dbReference type="ARBA" id="ARBA00023186"/>
    </source>
</evidence>
<evidence type="ECO:0000256" key="6">
    <source>
        <dbReference type="ARBA" id="ARBA00022490"/>
    </source>
</evidence>
<comment type="subunit">
    <text evidence="8">Component of the PAQosome complex which is responsible for the biogenesis of several protein complexes and which consists of R2TP complex members RUVBL1, RUVBL2, RPAP3 and PIH1D1, URI complex members PFDN2, PFDN6, PDRG1, UXT and URI1 as well as ASDURF, POLR2E and DNAAF10/WDR92.</text>
</comment>
<dbReference type="AlphaFoldDB" id="A0A7R9QBR3"/>
<reference evidence="10" key="1">
    <citation type="submission" date="2020-11" db="EMBL/GenBank/DDBJ databases">
        <authorList>
            <person name="Tran Van P."/>
        </authorList>
    </citation>
    <scope>NUCLEOTIDE SEQUENCE</scope>
</reference>
<keyword evidence="11" id="KW-1185">Reference proteome</keyword>
<accession>A0A7R9QBR3</accession>
<dbReference type="PANTHER" id="PTHR21162">
    <property type="entry name" value="P53 AND DNA DAMAGE-REGULATED PROTEIN"/>
    <property type="match status" value="1"/>
</dbReference>
<comment type="function">
    <text evidence="1">May play a role in chaperone-mediated protein folding.</text>
</comment>
<feature type="coiled-coil region" evidence="9">
    <location>
        <begin position="14"/>
        <end position="41"/>
    </location>
</feature>
<dbReference type="GO" id="GO:0051082">
    <property type="term" value="F:unfolded protein binding"/>
    <property type="evidence" value="ECO:0007669"/>
    <property type="project" value="InterPro"/>
</dbReference>
<sequence length="129" mass="14707">MEGMDDILNALQRVEECAEDILRTKQEIIDLNAKANQTREALNALKTYTTDSKKLWLCFGNSFIKTSVGSARSVITEDQNQVTKRINELRDELKPKVDQLNQLEGKPQLKGFNLKALDKQELKAMNQLL</sequence>
<keyword evidence="9" id="KW-0175">Coiled coil</keyword>
<name>A0A7R9QBR3_9ACAR</name>
<comment type="subunit">
    <text evidence="4">Heterohexamer of two PFD-alpha type and four PFD-beta type subunits.</text>
</comment>
<dbReference type="Pfam" id="PF01920">
    <property type="entry name" value="Prefoldin_2"/>
    <property type="match status" value="1"/>
</dbReference>
<keyword evidence="7" id="KW-0143">Chaperone</keyword>
<dbReference type="GO" id="GO:0006457">
    <property type="term" value="P:protein folding"/>
    <property type="evidence" value="ECO:0007669"/>
    <property type="project" value="InterPro"/>
</dbReference>
<evidence type="ECO:0000256" key="8">
    <source>
        <dbReference type="ARBA" id="ARBA00026022"/>
    </source>
</evidence>
<dbReference type="InterPro" id="IPR030482">
    <property type="entry name" value="PDRG1"/>
</dbReference>
<dbReference type="InterPro" id="IPR009053">
    <property type="entry name" value="Prefoldin"/>
</dbReference>
<dbReference type="EMBL" id="CAJPVJ010000521">
    <property type="protein sequence ID" value="CAG2162738.1"/>
    <property type="molecule type" value="Genomic_DNA"/>
</dbReference>
<protein>
    <recommendedName>
        <fullName evidence="5">p53 and DNA damage-regulated protein 1</fullName>
    </recommendedName>
</protein>
<evidence type="ECO:0000313" key="10">
    <source>
        <dbReference type="EMBL" id="CAD7640000.1"/>
    </source>
</evidence>
<dbReference type="PANTHER" id="PTHR21162:SF0">
    <property type="entry name" value="P53 AND DNA DAMAGE-REGULATED PROTEIN 1"/>
    <property type="match status" value="1"/>
</dbReference>
<dbReference type="OrthoDB" id="20282at2759"/>
<dbReference type="GO" id="GO:0005737">
    <property type="term" value="C:cytoplasm"/>
    <property type="evidence" value="ECO:0007669"/>
    <property type="project" value="UniProtKB-SubCell"/>
</dbReference>